<dbReference type="InterPro" id="IPR011043">
    <property type="entry name" value="Gal_Oxase/kelch_b-propeller"/>
</dbReference>
<evidence type="ECO:0000313" key="6">
    <source>
        <dbReference type="Proteomes" id="UP001151478"/>
    </source>
</evidence>
<dbReference type="InterPro" id="IPR013519">
    <property type="entry name" value="Int_alpha_beta-p"/>
</dbReference>
<keyword evidence="6" id="KW-1185">Reference proteome</keyword>
<evidence type="ECO:0000313" key="5">
    <source>
        <dbReference type="EMBL" id="MDD7915535.1"/>
    </source>
</evidence>
<organism evidence="5 6">
    <name type="scientific">Polaribacter ponticola</name>
    <dbReference type="NCBI Taxonomy" id="2978475"/>
    <lineage>
        <taxon>Bacteria</taxon>
        <taxon>Pseudomonadati</taxon>
        <taxon>Bacteroidota</taxon>
        <taxon>Flavobacteriia</taxon>
        <taxon>Flavobacteriales</taxon>
        <taxon>Flavobacteriaceae</taxon>
    </lineage>
</organism>
<protein>
    <submittedName>
        <fullName evidence="5">T9SS type A sorting domain-containing protein</fullName>
    </submittedName>
</protein>
<dbReference type="InterPro" id="IPR028994">
    <property type="entry name" value="Integrin_alpha_N"/>
</dbReference>
<comment type="caution">
    <text evidence="5">The sequence shown here is derived from an EMBL/GenBank/DDBJ whole genome shotgun (WGS) entry which is preliminary data.</text>
</comment>
<sequence>MKNIALNLTGTPQANLEFRYSLDINSDGTILAIGAPKAKLDLHSTSDIINCGVVGIYNFENNDWKLDNEIFGEAEEDNSGNSVSISGDGTILVIGAANNDGNGNNSGHARIYKHENNSWNVYGEDINGEAAYDLSGFSVSLSKNGNRVAIGATTNDGDDGNDIDSGHVRLYEDGVSSINKWFSSWNDYDGEASVDQFGYSVSLSNDGYILAAGSIDNDDNGSKSGHVRIFTNYERAEQIGIDIDGEASGDQSGFSVSISGDGTKVIIGAPFNDGNGGNSGHVRVYDLNAILASDSFVLSKFSISPNPAKNLVTIKLKDDLKIEKLSIYNSLGQFIKSSKKLLINTSNLTKGVYFLQIYTDKGKAIKKMIIE</sequence>
<accession>A0ABT5SBN5</accession>
<dbReference type="NCBIfam" id="TIGR04183">
    <property type="entry name" value="Por_Secre_tail"/>
    <property type="match status" value="1"/>
</dbReference>
<keyword evidence="1" id="KW-0732">Signal</keyword>
<feature type="domain" description="Secretion system C-terminal sorting" evidence="4">
    <location>
        <begin position="303"/>
        <end position="370"/>
    </location>
</feature>
<reference evidence="5" key="1">
    <citation type="submission" date="2023-02" db="EMBL/GenBank/DDBJ databases">
        <title>Polaribacter ponticola sp. nov., isolated from seawater.</title>
        <authorList>
            <person name="Baek J.H."/>
            <person name="Kim J.M."/>
            <person name="Choi D.G."/>
            <person name="Jeon C.O."/>
        </authorList>
    </citation>
    <scope>NUCLEOTIDE SEQUENCE</scope>
    <source>
        <strain evidence="5">MSW5</strain>
    </source>
</reference>
<dbReference type="PROSITE" id="PS51470">
    <property type="entry name" value="FG_GAP"/>
    <property type="match status" value="1"/>
</dbReference>
<dbReference type="SUPFAM" id="SSF50965">
    <property type="entry name" value="Galactose oxidase, central domain"/>
    <property type="match status" value="1"/>
</dbReference>
<evidence type="ECO:0000256" key="3">
    <source>
        <dbReference type="ARBA" id="ARBA00023180"/>
    </source>
</evidence>
<proteinExistence type="predicted"/>
<evidence type="ECO:0000256" key="1">
    <source>
        <dbReference type="ARBA" id="ARBA00022729"/>
    </source>
</evidence>
<evidence type="ECO:0000256" key="2">
    <source>
        <dbReference type="ARBA" id="ARBA00022737"/>
    </source>
</evidence>
<dbReference type="Gene3D" id="2.130.10.130">
    <property type="entry name" value="Integrin alpha, N-terminal"/>
    <property type="match status" value="1"/>
</dbReference>
<dbReference type="EMBL" id="JAOSLC020000003">
    <property type="protein sequence ID" value="MDD7915535.1"/>
    <property type="molecule type" value="Genomic_DNA"/>
</dbReference>
<dbReference type="PANTHER" id="PTHR36220">
    <property type="entry name" value="UNNAMED PRODUCT"/>
    <property type="match status" value="1"/>
</dbReference>
<dbReference type="Pfam" id="PF18962">
    <property type="entry name" value="Por_Secre_tail"/>
    <property type="match status" value="1"/>
</dbReference>
<dbReference type="InterPro" id="IPR026444">
    <property type="entry name" value="Secre_tail"/>
</dbReference>
<evidence type="ECO:0000259" key="4">
    <source>
        <dbReference type="Pfam" id="PF18962"/>
    </source>
</evidence>
<gene>
    <name evidence="5" type="ORF">N5A56_014405</name>
</gene>
<dbReference type="PANTHER" id="PTHR36220:SF1">
    <property type="entry name" value="GAMMA TUBULIN COMPLEX COMPONENT C-TERMINAL DOMAIN-CONTAINING PROTEIN"/>
    <property type="match status" value="1"/>
</dbReference>
<name>A0ABT5SBN5_9FLAO</name>
<dbReference type="RefSeq" id="WP_265726798.1">
    <property type="nucleotide sequence ID" value="NZ_JAOSLC020000003.1"/>
</dbReference>
<keyword evidence="2" id="KW-0677">Repeat</keyword>
<dbReference type="InterPro" id="IPR013517">
    <property type="entry name" value="FG-GAP"/>
</dbReference>
<keyword evidence="3" id="KW-0325">Glycoprotein</keyword>
<dbReference type="Pfam" id="PF14312">
    <property type="entry name" value="FG-GAP_2"/>
    <property type="match status" value="3"/>
</dbReference>
<dbReference type="Proteomes" id="UP001151478">
    <property type="component" value="Unassembled WGS sequence"/>
</dbReference>